<dbReference type="InterPro" id="IPR033116">
    <property type="entry name" value="TRYPSIN_SER"/>
</dbReference>
<evidence type="ECO:0000256" key="3">
    <source>
        <dbReference type="ARBA" id="ARBA00022670"/>
    </source>
</evidence>
<proteinExistence type="predicted"/>
<feature type="domain" description="Peptidase S1" evidence="12">
    <location>
        <begin position="59"/>
        <end position="306"/>
    </location>
</feature>
<protein>
    <recommendedName>
        <fullName evidence="8">Chymotrypsin-2</fullName>
        <ecNumber evidence="7">3.4.21.1</ecNumber>
    </recommendedName>
    <alternativeName>
        <fullName evidence="9">Chymotrypsin II</fullName>
    </alternativeName>
</protein>
<keyword evidence="6" id="KW-1015">Disulfide bond</keyword>
<dbReference type="CDD" id="cd00190">
    <property type="entry name" value="Tryp_SPc"/>
    <property type="match status" value="1"/>
</dbReference>
<evidence type="ECO:0000256" key="11">
    <source>
        <dbReference type="SAM" id="SignalP"/>
    </source>
</evidence>
<comment type="subcellular location">
    <subcellularLocation>
        <location evidence="1">Secreted</location>
        <location evidence="1">Extracellular space</location>
    </subcellularLocation>
</comment>
<accession>A0AAD9VQY2</accession>
<keyword evidence="5 10" id="KW-0720">Serine protease</keyword>
<gene>
    <name evidence="13" type="ORF">KPH14_001137</name>
</gene>
<dbReference type="PRINTS" id="PR00722">
    <property type="entry name" value="CHYMOTRYPSIN"/>
</dbReference>
<dbReference type="PANTHER" id="PTHR24252:SF7">
    <property type="entry name" value="HYALIN"/>
    <property type="match status" value="1"/>
</dbReference>
<keyword evidence="2" id="KW-0964">Secreted</keyword>
<dbReference type="SMART" id="SM00020">
    <property type="entry name" value="Tryp_SPc"/>
    <property type="match status" value="1"/>
</dbReference>
<dbReference type="PROSITE" id="PS00135">
    <property type="entry name" value="TRYPSIN_SER"/>
    <property type="match status" value="1"/>
</dbReference>
<dbReference type="InterPro" id="IPR018114">
    <property type="entry name" value="TRYPSIN_HIS"/>
</dbReference>
<dbReference type="PANTHER" id="PTHR24252">
    <property type="entry name" value="ACROSIN-RELATED"/>
    <property type="match status" value="1"/>
</dbReference>
<dbReference type="Gene3D" id="2.40.10.10">
    <property type="entry name" value="Trypsin-like serine proteases"/>
    <property type="match status" value="1"/>
</dbReference>
<evidence type="ECO:0000256" key="10">
    <source>
        <dbReference type="RuleBase" id="RU363034"/>
    </source>
</evidence>
<evidence type="ECO:0000259" key="12">
    <source>
        <dbReference type="PROSITE" id="PS50240"/>
    </source>
</evidence>
<comment type="caution">
    <text evidence="13">The sequence shown here is derived from an EMBL/GenBank/DDBJ whole genome shotgun (WGS) entry which is preliminary data.</text>
</comment>
<organism evidence="13 14">
    <name type="scientific">Odynerus spinipes</name>
    <dbReference type="NCBI Taxonomy" id="1348599"/>
    <lineage>
        <taxon>Eukaryota</taxon>
        <taxon>Metazoa</taxon>
        <taxon>Ecdysozoa</taxon>
        <taxon>Arthropoda</taxon>
        <taxon>Hexapoda</taxon>
        <taxon>Insecta</taxon>
        <taxon>Pterygota</taxon>
        <taxon>Neoptera</taxon>
        <taxon>Endopterygota</taxon>
        <taxon>Hymenoptera</taxon>
        <taxon>Apocrita</taxon>
        <taxon>Aculeata</taxon>
        <taxon>Vespoidea</taxon>
        <taxon>Vespidae</taxon>
        <taxon>Eumeninae</taxon>
        <taxon>Odynerus</taxon>
    </lineage>
</organism>
<reference evidence="13" key="2">
    <citation type="journal article" date="2023" name="Commun. Biol.">
        <title>Intrasexual cuticular hydrocarbon dimorphism in a wasp sheds light on hydrocarbon biosynthesis genes in Hymenoptera.</title>
        <authorList>
            <person name="Moris V.C."/>
            <person name="Podsiadlowski L."/>
            <person name="Martin S."/>
            <person name="Oeyen J.P."/>
            <person name="Donath A."/>
            <person name="Petersen M."/>
            <person name="Wilbrandt J."/>
            <person name="Misof B."/>
            <person name="Liedtke D."/>
            <person name="Thamm M."/>
            <person name="Scheiner R."/>
            <person name="Schmitt T."/>
            <person name="Niehuis O."/>
        </authorList>
    </citation>
    <scope>NUCLEOTIDE SEQUENCE</scope>
    <source>
        <strain evidence="13">GBR_01_08_01A</strain>
    </source>
</reference>
<dbReference type="AlphaFoldDB" id="A0AAD9VQY2"/>
<dbReference type="EMBL" id="JAIFRP010000029">
    <property type="protein sequence ID" value="KAK2583861.1"/>
    <property type="molecule type" value="Genomic_DNA"/>
</dbReference>
<evidence type="ECO:0000256" key="4">
    <source>
        <dbReference type="ARBA" id="ARBA00022801"/>
    </source>
</evidence>
<keyword evidence="11" id="KW-0732">Signal</keyword>
<evidence type="ECO:0000256" key="9">
    <source>
        <dbReference type="ARBA" id="ARBA00075128"/>
    </source>
</evidence>
<dbReference type="InterPro" id="IPR043504">
    <property type="entry name" value="Peptidase_S1_PA_chymotrypsin"/>
</dbReference>
<feature type="signal peptide" evidence="11">
    <location>
        <begin position="1"/>
        <end position="16"/>
    </location>
</feature>
<evidence type="ECO:0000256" key="6">
    <source>
        <dbReference type="ARBA" id="ARBA00023157"/>
    </source>
</evidence>
<reference evidence="13" key="1">
    <citation type="submission" date="2021-08" db="EMBL/GenBank/DDBJ databases">
        <authorList>
            <person name="Misof B."/>
            <person name="Oliver O."/>
            <person name="Podsiadlowski L."/>
            <person name="Donath A."/>
            <person name="Peters R."/>
            <person name="Mayer C."/>
            <person name="Rust J."/>
            <person name="Gunkel S."/>
            <person name="Lesny P."/>
            <person name="Martin S."/>
            <person name="Oeyen J.P."/>
            <person name="Petersen M."/>
            <person name="Panagiotis P."/>
            <person name="Wilbrandt J."/>
            <person name="Tanja T."/>
        </authorList>
    </citation>
    <scope>NUCLEOTIDE SEQUENCE</scope>
    <source>
        <strain evidence="13">GBR_01_08_01A</strain>
        <tissue evidence="13">Thorax + abdomen</tissue>
    </source>
</reference>
<dbReference type="InterPro" id="IPR009003">
    <property type="entry name" value="Peptidase_S1_PA"/>
</dbReference>
<dbReference type="EC" id="3.4.21.1" evidence="7"/>
<keyword evidence="4 10" id="KW-0378">Hydrolase</keyword>
<dbReference type="FunFam" id="2.40.10.10:FF:000047">
    <property type="entry name" value="Trypsin eta"/>
    <property type="match status" value="1"/>
</dbReference>
<evidence type="ECO:0000256" key="1">
    <source>
        <dbReference type="ARBA" id="ARBA00004239"/>
    </source>
</evidence>
<evidence type="ECO:0000256" key="5">
    <source>
        <dbReference type="ARBA" id="ARBA00022825"/>
    </source>
</evidence>
<dbReference type="PROSITE" id="PS50240">
    <property type="entry name" value="TRYPSIN_DOM"/>
    <property type="match status" value="1"/>
</dbReference>
<dbReference type="Pfam" id="PF00089">
    <property type="entry name" value="Trypsin"/>
    <property type="match status" value="1"/>
</dbReference>
<feature type="chain" id="PRO_5042280912" description="Chymotrypsin-2" evidence="11">
    <location>
        <begin position="17"/>
        <end position="320"/>
    </location>
</feature>
<dbReference type="GO" id="GO:0004252">
    <property type="term" value="F:serine-type endopeptidase activity"/>
    <property type="evidence" value="ECO:0007669"/>
    <property type="project" value="UniProtKB-EC"/>
</dbReference>
<evidence type="ECO:0000256" key="7">
    <source>
        <dbReference type="ARBA" id="ARBA00044036"/>
    </source>
</evidence>
<dbReference type="GO" id="GO:0016485">
    <property type="term" value="P:protein processing"/>
    <property type="evidence" value="ECO:0007669"/>
    <property type="project" value="UniProtKB-ARBA"/>
</dbReference>
<dbReference type="Proteomes" id="UP001258017">
    <property type="component" value="Unassembled WGS sequence"/>
</dbReference>
<keyword evidence="14" id="KW-1185">Reference proteome</keyword>
<evidence type="ECO:0000313" key="14">
    <source>
        <dbReference type="Proteomes" id="UP001258017"/>
    </source>
</evidence>
<evidence type="ECO:0000256" key="2">
    <source>
        <dbReference type="ARBA" id="ARBA00022525"/>
    </source>
</evidence>
<name>A0AAD9VQY2_9HYME</name>
<dbReference type="GO" id="GO:0005576">
    <property type="term" value="C:extracellular region"/>
    <property type="evidence" value="ECO:0007669"/>
    <property type="project" value="UniProtKB-SubCell"/>
</dbReference>
<evidence type="ECO:0000256" key="8">
    <source>
        <dbReference type="ARBA" id="ARBA00074500"/>
    </source>
</evidence>
<dbReference type="SUPFAM" id="SSF50494">
    <property type="entry name" value="Trypsin-like serine proteases"/>
    <property type="match status" value="1"/>
</dbReference>
<dbReference type="PROSITE" id="PS00134">
    <property type="entry name" value="TRYPSIN_HIS"/>
    <property type="match status" value="1"/>
</dbReference>
<evidence type="ECO:0000313" key="13">
    <source>
        <dbReference type="EMBL" id="KAK2583861.1"/>
    </source>
</evidence>
<keyword evidence="3 10" id="KW-0645">Protease</keyword>
<sequence>MFFILVCEILIVSIIARKSEERCEEYGKLVYENEESPVLRIGAGFNMVSRCAIVETPLIIGGVKAKSAEFPHMAAIGFGKNESNISWLCGGSIISETYILTAAHCLESRDNGPAIRVRVGMTNLSGFEESLQERKVARRIKHPDYRPPVKYHDLGLIELDYPLELNPRVRPACLEVNFQISERQAIASGFGRTAYNAQSGSNDLMKVQLNYISQEDCEKSYQFDLGGRYMPQGLISNLLCAGVMEGGKDTCQGDSGGPLQRVLAYPYCTYSIVGITSFGKFCAFKNSPAIYTRVSSYLDWIESIVWPDDGDRNSLTALTP</sequence>
<dbReference type="InterPro" id="IPR001314">
    <property type="entry name" value="Peptidase_S1A"/>
</dbReference>
<dbReference type="InterPro" id="IPR001254">
    <property type="entry name" value="Trypsin_dom"/>
</dbReference>